<name>K5Z229_9BACT</name>
<feature type="domain" description="BT4734-like N-terminal" evidence="1">
    <location>
        <begin position="73"/>
        <end position="109"/>
    </location>
</feature>
<reference evidence="2 3" key="1">
    <citation type="submission" date="2012-02" db="EMBL/GenBank/DDBJ databases">
        <title>The Genome Sequence of Parabacteroides goldsteinii CL02T12C30.</title>
        <authorList>
            <consortium name="The Broad Institute Genome Sequencing Platform"/>
            <person name="Earl A."/>
            <person name="Ward D."/>
            <person name="Feldgarden M."/>
            <person name="Gevers D."/>
            <person name="Zitomersky N.L."/>
            <person name="Coyne M.J."/>
            <person name="Comstock L.E."/>
            <person name="Young S.K."/>
            <person name="Zeng Q."/>
            <person name="Gargeya S."/>
            <person name="Fitzgerald M."/>
            <person name="Haas B."/>
            <person name="Abouelleil A."/>
            <person name="Alvarado L."/>
            <person name="Arachchi H.M."/>
            <person name="Berlin A."/>
            <person name="Chapman S.B."/>
            <person name="Gearin G."/>
            <person name="Goldberg J."/>
            <person name="Griggs A."/>
            <person name="Gujja S."/>
            <person name="Hansen M."/>
            <person name="Heiman D."/>
            <person name="Howarth C."/>
            <person name="Larimer J."/>
            <person name="Lui A."/>
            <person name="MacDonald P.J.P."/>
            <person name="McCowen C."/>
            <person name="Montmayeur A."/>
            <person name="Murphy C."/>
            <person name="Neiman D."/>
            <person name="Pearson M."/>
            <person name="Priest M."/>
            <person name="Roberts A."/>
            <person name="Saif S."/>
            <person name="Shea T."/>
            <person name="Sisk P."/>
            <person name="Stolte C."/>
            <person name="Sykes S."/>
            <person name="Wortman J."/>
            <person name="Nusbaum C."/>
            <person name="Birren B."/>
        </authorList>
    </citation>
    <scope>NUCLEOTIDE SEQUENCE [LARGE SCALE GENOMIC DNA]</scope>
    <source>
        <strain evidence="2 3">CL02T12C30</strain>
    </source>
</reference>
<sequence length="114" mass="12819">MLSIVFFLSLSRKYTLDHKQMNVTQYKDGSKSVKTFSLSELVDTMKDRASGRAVEEFREKLEECPPGCPCPAASKLPRIVFGAEYRKKNGEMKMAAYNGLVLLDVGKMEAIGYQ</sequence>
<evidence type="ECO:0000313" key="2">
    <source>
        <dbReference type="EMBL" id="EKN09604.1"/>
    </source>
</evidence>
<dbReference type="AlphaFoldDB" id="K5Z229"/>
<dbReference type="HOGENOM" id="CLU_2383479_0_0_10"/>
<evidence type="ECO:0000259" key="1">
    <source>
        <dbReference type="Pfam" id="PF08800"/>
    </source>
</evidence>
<comment type="caution">
    <text evidence="2">The sequence shown here is derived from an EMBL/GenBank/DDBJ whole genome shotgun (WGS) entry which is preliminary data.</text>
</comment>
<gene>
    <name evidence="2" type="ORF">HMPREF1076_04208</name>
</gene>
<accession>K5Z229</accession>
<dbReference type="InterPro" id="IPR014907">
    <property type="entry name" value="BT4734-like_N"/>
</dbReference>
<protein>
    <recommendedName>
        <fullName evidence="1">BT4734-like N-terminal domain-containing protein</fullName>
    </recommendedName>
</protein>
<dbReference type="Pfam" id="PF08800">
    <property type="entry name" value="BT4734-like_N"/>
    <property type="match status" value="1"/>
</dbReference>
<organism evidence="2 3">
    <name type="scientific">Parabacteroides goldsteinii CL02T12C30</name>
    <dbReference type="NCBI Taxonomy" id="999418"/>
    <lineage>
        <taxon>Bacteria</taxon>
        <taxon>Pseudomonadati</taxon>
        <taxon>Bacteroidota</taxon>
        <taxon>Bacteroidia</taxon>
        <taxon>Bacteroidales</taxon>
        <taxon>Tannerellaceae</taxon>
        <taxon>Parabacteroides</taxon>
    </lineage>
</organism>
<dbReference type="EMBL" id="AGZO01000030">
    <property type="protein sequence ID" value="EKN09604.1"/>
    <property type="molecule type" value="Genomic_DNA"/>
</dbReference>
<proteinExistence type="predicted"/>
<dbReference type="Proteomes" id="UP000006330">
    <property type="component" value="Unassembled WGS sequence"/>
</dbReference>
<evidence type="ECO:0000313" key="3">
    <source>
        <dbReference type="Proteomes" id="UP000006330"/>
    </source>
</evidence>
<dbReference type="PATRIC" id="fig|999418.3.peg.4283"/>